<sequence length="37" mass="4156">MSVKGFFSALLRVADSIDFGLVLNPYAPMARNDRRAR</sequence>
<dbReference type="EMBL" id="JACHXA010000011">
    <property type="protein sequence ID" value="MBB3066870.1"/>
    <property type="molecule type" value="Genomic_DNA"/>
</dbReference>
<evidence type="ECO:0000313" key="1">
    <source>
        <dbReference type="EMBL" id="MBB3066870.1"/>
    </source>
</evidence>
<organism evidence="1 2">
    <name type="scientific">Limibacillus halophilus</name>
    <dbReference type="NCBI Taxonomy" id="1579333"/>
    <lineage>
        <taxon>Bacteria</taxon>
        <taxon>Pseudomonadati</taxon>
        <taxon>Pseudomonadota</taxon>
        <taxon>Alphaproteobacteria</taxon>
        <taxon>Rhodospirillales</taxon>
        <taxon>Rhodovibrionaceae</taxon>
        <taxon>Limibacillus</taxon>
    </lineage>
</organism>
<name>A0A839SYX0_9PROT</name>
<dbReference type="AlphaFoldDB" id="A0A839SYX0"/>
<gene>
    <name evidence="1" type="ORF">FHR98_003181</name>
</gene>
<dbReference type="Proteomes" id="UP000581135">
    <property type="component" value="Unassembled WGS sequence"/>
</dbReference>
<keyword evidence="2" id="KW-1185">Reference proteome</keyword>
<accession>A0A839SYX0</accession>
<comment type="caution">
    <text evidence="1">The sequence shown here is derived from an EMBL/GenBank/DDBJ whole genome shotgun (WGS) entry which is preliminary data.</text>
</comment>
<proteinExistence type="predicted"/>
<evidence type="ECO:0000313" key="2">
    <source>
        <dbReference type="Proteomes" id="UP000581135"/>
    </source>
</evidence>
<reference evidence="1 2" key="1">
    <citation type="submission" date="2020-08" db="EMBL/GenBank/DDBJ databases">
        <title>Genomic Encyclopedia of Type Strains, Phase III (KMG-III): the genomes of soil and plant-associated and newly described type strains.</title>
        <authorList>
            <person name="Whitman W."/>
        </authorList>
    </citation>
    <scope>NUCLEOTIDE SEQUENCE [LARGE SCALE GENOMIC DNA]</scope>
    <source>
        <strain evidence="1 2">CECT 8803</strain>
    </source>
</reference>
<protein>
    <submittedName>
        <fullName evidence="1">Uncharacterized protein</fullName>
    </submittedName>
</protein>